<evidence type="ECO:0000313" key="2">
    <source>
        <dbReference type="Proteomes" id="UP001066276"/>
    </source>
</evidence>
<dbReference type="Proteomes" id="UP001066276">
    <property type="component" value="Chromosome 4_2"/>
</dbReference>
<evidence type="ECO:0000313" key="1">
    <source>
        <dbReference type="EMBL" id="KAJ1160278.1"/>
    </source>
</evidence>
<dbReference type="AlphaFoldDB" id="A0AAV7SB10"/>
<feature type="non-terminal residue" evidence="1">
    <location>
        <position position="1"/>
    </location>
</feature>
<protein>
    <submittedName>
        <fullName evidence="1">Uncharacterized protein</fullName>
    </submittedName>
</protein>
<sequence>LAPRARSNSKVHRACSAPWFSEELKNLQRMYRRQERKWLLNKSLAERGILRESLRKDKTAIKLAKTSYFSNTIRGALNSPRELFKTVRSLISPSAEVTPLVNS</sequence>
<gene>
    <name evidence="1" type="ORF">NDU88_000780</name>
</gene>
<proteinExistence type="predicted"/>
<name>A0AAV7SB10_PLEWA</name>
<feature type="non-terminal residue" evidence="1">
    <location>
        <position position="103"/>
    </location>
</feature>
<keyword evidence="2" id="KW-1185">Reference proteome</keyword>
<accession>A0AAV7SB10</accession>
<comment type="caution">
    <text evidence="1">The sequence shown here is derived from an EMBL/GenBank/DDBJ whole genome shotgun (WGS) entry which is preliminary data.</text>
</comment>
<reference evidence="1" key="1">
    <citation type="journal article" date="2022" name="bioRxiv">
        <title>Sequencing and chromosome-scale assembly of the giantPleurodeles waltlgenome.</title>
        <authorList>
            <person name="Brown T."/>
            <person name="Elewa A."/>
            <person name="Iarovenko S."/>
            <person name="Subramanian E."/>
            <person name="Araus A.J."/>
            <person name="Petzold A."/>
            <person name="Susuki M."/>
            <person name="Suzuki K.-i.T."/>
            <person name="Hayashi T."/>
            <person name="Toyoda A."/>
            <person name="Oliveira C."/>
            <person name="Osipova E."/>
            <person name="Leigh N.D."/>
            <person name="Simon A."/>
            <person name="Yun M.H."/>
        </authorList>
    </citation>
    <scope>NUCLEOTIDE SEQUENCE</scope>
    <source>
        <strain evidence="1">20211129_DDA</strain>
        <tissue evidence="1">Liver</tissue>
    </source>
</reference>
<dbReference type="EMBL" id="JANPWB010000008">
    <property type="protein sequence ID" value="KAJ1160278.1"/>
    <property type="molecule type" value="Genomic_DNA"/>
</dbReference>
<organism evidence="1 2">
    <name type="scientific">Pleurodeles waltl</name>
    <name type="common">Iberian ribbed newt</name>
    <dbReference type="NCBI Taxonomy" id="8319"/>
    <lineage>
        <taxon>Eukaryota</taxon>
        <taxon>Metazoa</taxon>
        <taxon>Chordata</taxon>
        <taxon>Craniata</taxon>
        <taxon>Vertebrata</taxon>
        <taxon>Euteleostomi</taxon>
        <taxon>Amphibia</taxon>
        <taxon>Batrachia</taxon>
        <taxon>Caudata</taxon>
        <taxon>Salamandroidea</taxon>
        <taxon>Salamandridae</taxon>
        <taxon>Pleurodelinae</taxon>
        <taxon>Pleurodeles</taxon>
    </lineage>
</organism>